<name>A0ACD5Z257_AVESA</name>
<protein>
    <submittedName>
        <fullName evidence="1">Uncharacterized protein</fullName>
    </submittedName>
</protein>
<proteinExistence type="predicted"/>
<evidence type="ECO:0000313" key="2">
    <source>
        <dbReference type="Proteomes" id="UP001732700"/>
    </source>
</evidence>
<organism evidence="1 2">
    <name type="scientific">Avena sativa</name>
    <name type="common">Oat</name>
    <dbReference type="NCBI Taxonomy" id="4498"/>
    <lineage>
        <taxon>Eukaryota</taxon>
        <taxon>Viridiplantae</taxon>
        <taxon>Streptophyta</taxon>
        <taxon>Embryophyta</taxon>
        <taxon>Tracheophyta</taxon>
        <taxon>Spermatophyta</taxon>
        <taxon>Magnoliopsida</taxon>
        <taxon>Liliopsida</taxon>
        <taxon>Poales</taxon>
        <taxon>Poaceae</taxon>
        <taxon>BOP clade</taxon>
        <taxon>Pooideae</taxon>
        <taxon>Poodae</taxon>
        <taxon>Poeae</taxon>
        <taxon>Poeae Chloroplast Group 1 (Aveneae type)</taxon>
        <taxon>Aveninae</taxon>
        <taxon>Avena</taxon>
    </lineage>
</organism>
<accession>A0ACD5Z257</accession>
<dbReference type="EnsemblPlants" id="AVESA.00010b.r2.6CG1078590.1">
    <property type="protein sequence ID" value="AVESA.00010b.r2.6CG1078590.1.CDS"/>
    <property type="gene ID" value="AVESA.00010b.r2.6CG1078590"/>
</dbReference>
<reference evidence="1" key="2">
    <citation type="submission" date="2025-09" db="UniProtKB">
        <authorList>
            <consortium name="EnsemblPlants"/>
        </authorList>
    </citation>
    <scope>IDENTIFICATION</scope>
</reference>
<reference evidence="1" key="1">
    <citation type="submission" date="2021-05" db="EMBL/GenBank/DDBJ databases">
        <authorList>
            <person name="Scholz U."/>
            <person name="Mascher M."/>
            <person name="Fiebig A."/>
        </authorList>
    </citation>
    <scope>NUCLEOTIDE SEQUENCE [LARGE SCALE GENOMIC DNA]</scope>
</reference>
<evidence type="ECO:0000313" key="1">
    <source>
        <dbReference type="EnsemblPlants" id="AVESA.00010b.r2.6CG1078590.1.CDS"/>
    </source>
</evidence>
<keyword evidence="2" id="KW-1185">Reference proteome</keyword>
<sequence>MYLGMKGSSTTDEGMEMEVKVQQEDVQEKVEEDVEQPPDWLPDGWIMEVKRGDDGTPYQYFVSPVSGCRFMMKAEVLNYLFSEMDEYWIESKKSAESSSFLPKVHEWLPKGWLVEIRAGGENMDKMFKFYIHPAMGVRVVSKEDVLLYVKEMKITECDTDGQCDTNSRDNILAEVEFNPSGLPQGWVKELVYRKTKEGRRKDPYYTDPVSHYVFRTRRAGLRFLDTRKVTKRQFVQKTSVHDLYSFEKSADMHASLLKRLTKKGKDAKTLTSSQKPRGSALRGGKKCNGQTSYSTKETDTDNSIDSVSHEHGNMRNKSMKTKMGQPSSPETIRRPRGRPHKVAKANGWSIKKARTKREIKQYTG</sequence>
<dbReference type="Proteomes" id="UP001732700">
    <property type="component" value="Chromosome 6C"/>
</dbReference>